<dbReference type="GeneID" id="64694226"/>
<organism evidence="1 2">
    <name type="scientific">Suillus discolor</name>
    <dbReference type="NCBI Taxonomy" id="1912936"/>
    <lineage>
        <taxon>Eukaryota</taxon>
        <taxon>Fungi</taxon>
        <taxon>Dikarya</taxon>
        <taxon>Basidiomycota</taxon>
        <taxon>Agaricomycotina</taxon>
        <taxon>Agaricomycetes</taxon>
        <taxon>Agaricomycetidae</taxon>
        <taxon>Boletales</taxon>
        <taxon>Suillineae</taxon>
        <taxon>Suillaceae</taxon>
        <taxon>Suillus</taxon>
    </lineage>
</organism>
<dbReference type="RefSeq" id="XP_041285893.1">
    <property type="nucleotide sequence ID" value="XM_041431967.1"/>
</dbReference>
<dbReference type="OrthoDB" id="3252786at2759"/>
<reference evidence="1" key="1">
    <citation type="journal article" date="2020" name="New Phytol.">
        <title>Comparative genomics reveals dynamic genome evolution in host specialist ectomycorrhizal fungi.</title>
        <authorList>
            <person name="Lofgren L.A."/>
            <person name="Nguyen N.H."/>
            <person name="Vilgalys R."/>
            <person name="Ruytinx J."/>
            <person name="Liao H.L."/>
            <person name="Branco S."/>
            <person name="Kuo A."/>
            <person name="LaButti K."/>
            <person name="Lipzen A."/>
            <person name="Andreopoulos W."/>
            <person name="Pangilinan J."/>
            <person name="Riley R."/>
            <person name="Hundley H."/>
            <person name="Na H."/>
            <person name="Barry K."/>
            <person name="Grigoriev I.V."/>
            <person name="Stajich J.E."/>
            <person name="Kennedy P.G."/>
        </authorList>
    </citation>
    <scope>NUCLEOTIDE SEQUENCE</scope>
    <source>
        <strain evidence="1">FC423</strain>
    </source>
</reference>
<comment type="caution">
    <text evidence="1">The sequence shown here is derived from an EMBL/GenBank/DDBJ whole genome shotgun (WGS) entry which is preliminary data.</text>
</comment>
<gene>
    <name evidence="1" type="ORF">F5147DRAFT_587113</name>
</gene>
<evidence type="ECO:0000313" key="2">
    <source>
        <dbReference type="Proteomes" id="UP000823399"/>
    </source>
</evidence>
<evidence type="ECO:0000313" key="1">
    <source>
        <dbReference type="EMBL" id="KAG2089430.1"/>
    </source>
</evidence>
<sequence length="170" mass="19509">MLLVTHELSRLEAVIDSVVSIIAERRQQSDAVLDELSDLQAMMDSIKNHHQQVVEKKGKIMQSMNLHKGLLSALWRFPTEVLSQIFNHCLPETTFSLSPLSFRVKAPILLTRICQRWREVAVGTPDLWCRLYVEANGSWEQAAFCYDLWLKRSRGRPLSLELGDRCSTTL</sequence>
<protein>
    <recommendedName>
        <fullName evidence="3">F-box domain-containing protein</fullName>
    </recommendedName>
</protein>
<name>A0A9P7JM54_9AGAM</name>
<proteinExistence type="predicted"/>
<dbReference type="Proteomes" id="UP000823399">
    <property type="component" value="Unassembled WGS sequence"/>
</dbReference>
<dbReference type="AlphaFoldDB" id="A0A9P7JM54"/>
<accession>A0A9P7JM54</accession>
<keyword evidence="2" id="KW-1185">Reference proteome</keyword>
<evidence type="ECO:0008006" key="3">
    <source>
        <dbReference type="Google" id="ProtNLM"/>
    </source>
</evidence>
<dbReference type="EMBL" id="JABBWM010000111">
    <property type="protein sequence ID" value="KAG2089430.1"/>
    <property type="molecule type" value="Genomic_DNA"/>
</dbReference>